<dbReference type="SUPFAM" id="SSF47473">
    <property type="entry name" value="EF-hand"/>
    <property type="match status" value="1"/>
</dbReference>
<dbReference type="Gene3D" id="1.10.287.70">
    <property type="match status" value="1"/>
</dbReference>
<protein>
    <recommendedName>
        <fullName evidence="6">EF-hand domain-containing protein</fullName>
    </recommendedName>
</protein>
<evidence type="ECO:0000313" key="4">
    <source>
        <dbReference type="EnsemblProtists" id="EKX33728"/>
    </source>
</evidence>
<dbReference type="KEGG" id="gtt:GUITHDRAFT_120058"/>
<evidence type="ECO:0000313" key="5">
    <source>
        <dbReference type="Proteomes" id="UP000011087"/>
    </source>
</evidence>
<dbReference type="InterPro" id="IPR011992">
    <property type="entry name" value="EF-hand-dom_pair"/>
</dbReference>
<name>L1IBW7_GUITC</name>
<feature type="compositionally biased region" description="Gly residues" evidence="1">
    <location>
        <begin position="270"/>
        <end position="281"/>
    </location>
</feature>
<organism evidence="3">
    <name type="scientific">Guillardia theta (strain CCMP2712)</name>
    <name type="common">Cryptophyte</name>
    <dbReference type="NCBI Taxonomy" id="905079"/>
    <lineage>
        <taxon>Eukaryota</taxon>
        <taxon>Cryptophyceae</taxon>
        <taxon>Pyrenomonadales</taxon>
        <taxon>Geminigeraceae</taxon>
        <taxon>Guillardia</taxon>
    </lineage>
</organism>
<dbReference type="EMBL" id="JH993131">
    <property type="protein sequence ID" value="EKX33728.1"/>
    <property type="molecule type" value="Genomic_DNA"/>
</dbReference>
<dbReference type="GeneID" id="17290488"/>
<dbReference type="PaxDb" id="55529-EKX33728"/>
<proteinExistence type="predicted"/>
<keyword evidence="2" id="KW-0472">Membrane</keyword>
<accession>L1IBW7</accession>
<feature type="region of interest" description="Disordered" evidence="1">
    <location>
        <begin position="243"/>
        <end position="281"/>
    </location>
</feature>
<dbReference type="RefSeq" id="XP_005820708.1">
    <property type="nucleotide sequence ID" value="XM_005820651.1"/>
</dbReference>
<keyword evidence="2" id="KW-1133">Transmembrane helix</keyword>
<evidence type="ECO:0000256" key="2">
    <source>
        <dbReference type="SAM" id="Phobius"/>
    </source>
</evidence>
<dbReference type="EnsemblProtists" id="EKX33728">
    <property type="protein sequence ID" value="EKX33728"/>
    <property type="gene ID" value="GUITHDRAFT_120058"/>
</dbReference>
<dbReference type="Proteomes" id="UP000011087">
    <property type="component" value="Unassembled WGS sequence"/>
</dbReference>
<evidence type="ECO:0008006" key="6">
    <source>
        <dbReference type="Google" id="ProtNLM"/>
    </source>
</evidence>
<reference evidence="5" key="2">
    <citation type="submission" date="2012-11" db="EMBL/GenBank/DDBJ databases">
        <authorList>
            <person name="Kuo A."/>
            <person name="Curtis B.A."/>
            <person name="Tanifuji G."/>
            <person name="Burki F."/>
            <person name="Gruber A."/>
            <person name="Irimia M."/>
            <person name="Maruyama S."/>
            <person name="Arias M.C."/>
            <person name="Ball S.G."/>
            <person name="Gile G.H."/>
            <person name="Hirakawa Y."/>
            <person name="Hopkins J.F."/>
            <person name="Rensing S.A."/>
            <person name="Schmutz J."/>
            <person name="Symeonidi A."/>
            <person name="Elias M."/>
            <person name="Eveleigh R.J."/>
            <person name="Herman E.K."/>
            <person name="Klute M.J."/>
            <person name="Nakayama T."/>
            <person name="Obornik M."/>
            <person name="Reyes-Prieto A."/>
            <person name="Armbrust E.V."/>
            <person name="Aves S.J."/>
            <person name="Beiko R.G."/>
            <person name="Coutinho P."/>
            <person name="Dacks J.B."/>
            <person name="Durnford D.G."/>
            <person name="Fast N.M."/>
            <person name="Green B.R."/>
            <person name="Grisdale C."/>
            <person name="Hempe F."/>
            <person name="Henrissat B."/>
            <person name="Hoppner M.P."/>
            <person name="Ishida K.-I."/>
            <person name="Kim E."/>
            <person name="Koreny L."/>
            <person name="Kroth P.G."/>
            <person name="Liu Y."/>
            <person name="Malik S.-B."/>
            <person name="Maier U.G."/>
            <person name="McRose D."/>
            <person name="Mock T."/>
            <person name="Neilson J.A."/>
            <person name="Onodera N.T."/>
            <person name="Poole A.M."/>
            <person name="Pritham E.J."/>
            <person name="Richards T.A."/>
            <person name="Rocap G."/>
            <person name="Roy S.W."/>
            <person name="Sarai C."/>
            <person name="Schaack S."/>
            <person name="Shirato S."/>
            <person name="Slamovits C.H."/>
            <person name="Spencer D.F."/>
            <person name="Suzuki S."/>
            <person name="Worden A.Z."/>
            <person name="Zauner S."/>
            <person name="Barry K."/>
            <person name="Bell C."/>
            <person name="Bharti A.K."/>
            <person name="Crow J.A."/>
            <person name="Grimwood J."/>
            <person name="Kramer R."/>
            <person name="Lindquist E."/>
            <person name="Lucas S."/>
            <person name="Salamov A."/>
            <person name="McFadden G.I."/>
            <person name="Lane C.E."/>
            <person name="Keeling P.J."/>
            <person name="Gray M.W."/>
            <person name="Grigoriev I.V."/>
            <person name="Archibald J.M."/>
        </authorList>
    </citation>
    <scope>NUCLEOTIDE SEQUENCE</scope>
    <source>
        <strain evidence="5">CCMP2712</strain>
    </source>
</reference>
<keyword evidence="2" id="KW-0812">Transmembrane</keyword>
<feature type="transmembrane region" description="Helical" evidence="2">
    <location>
        <begin position="6"/>
        <end position="29"/>
    </location>
</feature>
<sequence>MQTGPTFFFISFIVIAPYTLLPVVIAVLLQNFTRAAKQERLQEQPKEQQAIASMRSSLDPLHREFALSYNHEDLVSKVQRVFNRLDEEGSNLLNYNKIYEGLRKLEFSPRIKLSIEEFQRMTRAGKLLDEEGQMDRGQFERMMIGEFSCYCEAALVNKIRVLLSEDSSFGFLLVTQRMLLADQAAKERREEEEAVDEEEKEMVMLKKRQILSETTFSLRMVLRDLKALRRGAATLSKKLADMEGQALFPKTPGDGRGGGRGRTRTRRLASGGGRGEGFANT</sequence>
<evidence type="ECO:0000313" key="3">
    <source>
        <dbReference type="EMBL" id="EKX33728.1"/>
    </source>
</evidence>
<keyword evidence="5" id="KW-1185">Reference proteome</keyword>
<dbReference type="HOGENOM" id="CLU_991912_0_0_1"/>
<reference evidence="3 5" key="1">
    <citation type="journal article" date="2012" name="Nature">
        <title>Algal genomes reveal evolutionary mosaicism and the fate of nucleomorphs.</title>
        <authorList>
            <consortium name="DOE Joint Genome Institute"/>
            <person name="Curtis B.A."/>
            <person name="Tanifuji G."/>
            <person name="Burki F."/>
            <person name="Gruber A."/>
            <person name="Irimia M."/>
            <person name="Maruyama S."/>
            <person name="Arias M.C."/>
            <person name="Ball S.G."/>
            <person name="Gile G.H."/>
            <person name="Hirakawa Y."/>
            <person name="Hopkins J.F."/>
            <person name="Kuo A."/>
            <person name="Rensing S.A."/>
            <person name="Schmutz J."/>
            <person name="Symeonidi A."/>
            <person name="Elias M."/>
            <person name="Eveleigh R.J."/>
            <person name="Herman E.K."/>
            <person name="Klute M.J."/>
            <person name="Nakayama T."/>
            <person name="Obornik M."/>
            <person name="Reyes-Prieto A."/>
            <person name="Armbrust E.V."/>
            <person name="Aves S.J."/>
            <person name="Beiko R.G."/>
            <person name="Coutinho P."/>
            <person name="Dacks J.B."/>
            <person name="Durnford D.G."/>
            <person name="Fast N.M."/>
            <person name="Green B.R."/>
            <person name="Grisdale C.J."/>
            <person name="Hempel F."/>
            <person name="Henrissat B."/>
            <person name="Hoppner M.P."/>
            <person name="Ishida K."/>
            <person name="Kim E."/>
            <person name="Koreny L."/>
            <person name="Kroth P.G."/>
            <person name="Liu Y."/>
            <person name="Malik S.B."/>
            <person name="Maier U.G."/>
            <person name="McRose D."/>
            <person name="Mock T."/>
            <person name="Neilson J.A."/>
            <person name="Onodera N.T."/>
            <person name="Poole A.M."/>
            <person name="Pritham E.J."/>
            <person name="Richards T.A."/>
            <person name="Rocap G."/>
            <person name="Roy S.W."/>
            <person name="Sarai C."/>
            <person name="Schaack S."/>
            <person name="Shirato S."/>
            <person name="Slamovits C.H."/>
            <person name="Spencer D.F."/>
            <person name="Suzuki S."/>
            <person name="Worden A.Z."/>
            <person name="Zauner S."/>
            <person name="Barry K."/>
            <person name="Bell C."/>
            <person name="Bharti A.K."/>
            <person name="Crow J.A."/>
            <person name="Grimwood J."/>
            <person name="Kramer R."/>
            <person name="Lindquist E."/>
            <person name="Lucas S."/>
            <person name="Salamov A."/>
            <person name="McFadden G.I."/>
            <person name="Lane C.E."/>
            <person name="Keeling P.J."/>
            <person name="Gray M.W."/>
            <person name="Grigoriev I.V."/>
            <person name="Archibald J.M."/>
        </authorList>
    </citation>
    <scope>NUCLEOTIDE SEQUENCE</scope>
    <source>
        <strain evidence="3 5">CCMP2712</strain>
    </source>
</reference>
<gene>
    <name evidence="3" type="ORF">GUITHDRAFT_120058</name>
</gene>
<dbReference type="AlphaFoldDB" id="L1IBW7"/>
<evidence type="ECO:0000256" key="1">
    <source>
        <dbReference type="SAM" id="MobiDB-lite"/>
    </source>
</evidence>
<reference evidence="4" key="3">
    <citation type="submission" date="2015-06" db="UniProtKB">
        <authorList>
            <consortium name="EnsemblProtists"/>
        </authorList>
    </citation>
    <scope>IDENTIFICATION</scope>
</reference>